<accession>A0ABP1S0E2</accession>
<dbReference type="EMBL" id="CAXLJM020000138">
    <property type="protein sequence ID" value="CAL8140547.1"/>
    <property type="molecule type" value="Genomic_DNA"/>
</dbReference>
<proteinExistence type="predicted"/>
<organism evidence="1 2">
    <name type="scientific">Orchesella dallaii</name>
    <dbReference type="NCBI Taxonomy" id="48710"/>
    <lineage>
        <taxon>Eukaryota</taxon>
        <taxon>Metazoa</taxon>
        <taxon>Ecdysozoa</taxon>
        <taxon>Arthropoda</taxon>
        <taxon>Hexapoda</taxon>
        <taxon>Collembola</taxon>
        <taxon>Entomobryomorpha</taxon>
        <taxon>Entomobryoidea</taxon>
        <taxon>Orchesellidae</taxon>
        <taxon>Orchesellinae</taxon>
        <taxon>Orchesella</taxon>
    </lineage>
</organism>
<protein>
    <submittedName>
        <fullName evidence="1">Uncharacterized protein</fullName>
    </submittedName>
</protein>
<name>A0ABP1S0E2_9HEXA</name>
<comment type="caution">
    <text evidence="1">The sequence shown here is derived from an EMBL/GenBank/DDBJ whole genome shotgun (WGS) entry which is preliminary data.</text>
</comment>
<reference evidence="1 2" key="1">
    <citation type="submission" date="2024-08" db="EMBL/GenBank/DDBJ databases">
        <authorList>
            <person name="Cucini C."/>
            <person name="Frati F."/>
        </authorList>
    </citation>
    <scope>NUCLEOTIDE SEQUENCE [LARGE SCALE GENOMIC DNA]</scope>
</reference>
<gene>
    <name evidence="1" type="ORF">ODALV1_LOCUS28327</name>
</gene>
<evidence type="ECO:0000313" key="2">
    <source>
        <dbReference type="Proteomes" id="UP001642540"/>
    </source>
</evidence>
<evidence type="ECO:0000313" key="1">
    <source>
        <dbReference type="EMBL" id="CAL8140547.1"/>
    </source>
</evidence>
<sequence length="123" mass="13588">MSLLLFGTIRLWKVDPRVSLTFPGCGFRCGYEVLSPTIIAGKVDTASANVLSDLKDVVTEIAVNKKGMRKSNRILAKMYKSCKSVQCNAGNFFMFTNFFVISSLDGVVETTFDLLVTFKDEAV</sequence>
<keyword evidence="2" id="KW-1185">Reference proteome</keyword>
<dbReference type="Proteomes" id="UP001642540">
    <property type="component" value="Unassembled WGS sequence"/>
</dbReference>